<keyword evidence="10" id="KW-1185">Reference proteome</keyword>
<evidence type="ECO:0000256" key="5">
    <source>
        <dbReference type="ARBA" id="ARBA00022989"/>
    </source>
</evidence>
<protein>
    <submittedName>
        <fullName evidence="9">MFS transporter</fullName>
    </submittedName>
</protein>
<keyword evidence="6 7" id="KW-0472">Membrane</keyword>
<comment type="subcellular location">
    <subcellularLocation>
        <location evidence="1">Cell membrane</location>
        <topology evidence="1">Multi-pass membrane protein</topology>
    </subcellularLocation>
</comment>
<feature type="transmembrane region" description="Helical" evidence="7">
    <location>
        <begin position="357"/>
        <end position="376"/>
    </location>
</feature>
<feature type="transmembrane region" description="Helical" evidence="7">
    <location>
        <begin position="294"/>
        <end position="317"/>
    </location>
</feature>
<evidence type="ECO:0000256" key="1">
    <source>
        <dbReference type="ARBA" id="ARBA00004651"/>
    </source>
</evidence>
<dbReference type="InterPro" id="IPR005829">
    <property type="entry name" value="Sugar_transporter_CS"/>
</dbReference>
<evidence type="ECO:0000256" key="7">
    <source>
        <dbReference type="SAM" id="Phobius"/>
    </source>
</evidence>
<dbReference type="PROSITE" id="PS00216">
    <property type="entry name" value="SUGAR_TRANSPORT_1"/>
    <property type="match status" value="1"/>
</dbReference>
<dbReference type="InterPro" id="IPR011701">
    <property type="entry name" value="MFS"/>
</dbReference>
<dbReference type="AlphaFoldDB" id="A0A938YEH0"/>
<feature type="domain" description="Major facilitator superfamily (MFS) profile" evidence="8">
    <location>
        <begin position="25"/>
        <end position="499"/>
    </location>
</feature>
<dbReference type="InterPro" id="IPR004638">
    <property type="entry name" value="EmrB-like"/>
</dbReference>
<evidence type="ECO:0000313" key="10">
    <source>
        <dbReference type="Proteomes" id="UP000663801"/>
    </source>
</evidence>
<feature type="transmembrane region" description="Helical" evidence="7">
    <location>
        <begin position="382"/>
        <end position="409"/>
    </location>
</feature>
<reference evidence="9" key="1">
    <citation type="submission" date="2021-01" db="EMBL/GenBank/DDBJ databases">
        <title>KCTC 19127 draft genome.</title>
        <authorList>
            <person name="An D."/>
        </authorList>
    </citation>
    <scope>NUCLEOTIDE SEQUENCE</scope>
    <source>
        <strain evidence="9">KCTC 19127</strain>
    </source>
</reference>
<evidence type="ECO:0000256" key="3">
    <source>
        <dbReference type="ARBA" id="ARBA00022475"/>
    </source>
</evidence>
<gene>
    <name evidence="9" type="ORF">JL107_06965</name>
</gene>
<dbReference type="Gene3D" id="1.20.1250.20">
    <property type="entry name" value="MFS general substrate transporter like domains"/>
    <property type="match status" value="1"/>
</dbReference>
<dbReference type="CDD" id="cd17321">
    <property type="entry name" value="MFS_MMR_MDR_like"/>
    <property type="match status" value="1"/>
</dbReference>
<feature type="transmembrane region" description="Helical" evidence="7">
    <location>
        <begin position="217"/>
        <end position="236"/>
    </location>
</feature>
<evidence type="ECO:0000313" key="9">
    <source>
        <dbReference type="EMBL" id="MBM9476181.1"/>
    </source>
</evidence>
<dbReference type="InterPro" id="IPR036259">
    <property type="entry name" value="MFS_trans_sf"/>
</dbReference>
<proteinExistence type="predicted"/>
<sequence>MSDRALGDPPAATESQPLDPRRWIALVVIGISQLMVVLDATITNVAMPTAAADLGLQQSDIQWVITSYALPFGALLLLGGRIADYVGRKKVLILALSGFALASIIGGIASEAWMLYAGRALQGVFAAMLAPAALSLLTVTFTLPKERAKAFAVFGAIAGGGAAIGLLLGGFLTEYLSTDAISGWRWCFLVNIPIAVIAAIMGARILKESRTTERGHYDLPGALLATAGLAALVWGFTRPIQTNPDGTQLGWGSMQTIGWLVAAVVLLAAFVLVERRSTNPLLPMRIVTNRNRAGAYLVGMLVGAGMFSVFLFLTLYLQDYKMFSPMETGFAFLPFSAGIVAGAGVGSQLVLRIGARYVIAIGATLGTIGLFLFSTIDVQTSYFGHLFPAMLVMAFGMGFIFMSTTNLALVGISNDDAGVASAVFNTTQQIGGSLGTALLSTVAYSSVSSFIAARATGGAPSEALLAQATVNGYGTAFTWAACLFIAAVVIALVVVNAKKDDVPAPTGAAHMG</sequence>
<keyword evidence="5 7" id="KW-1133">Transmembrane helix</keyword>
<evidence type="ECO:0000259" key="8">
    <source>
        <dbReference type="PROSITE" id="PS50850"/>
    </source>
</evidence>
<keyword evidence="4 7" id="KW-0812">Transmembrane</keyword>
<comment type="caution">
    <text evidence="9">The sequence shown here is derived from an EMBL/GenBank/DDBJ whole genome shotgun (WGS) entry which is preliminary data.</text>
</comment>
<keyword evidence="2" id="KW-0813">Transport</keyword>
<dbReference type="PROSITE" id="PS50850">
    <property type="entry name" value="MFS"/>
    <property type="match status" value="1"/>
</dbReference>
<evidence type="ECO:0000256" key="4">
    <source>
        <dbReference type="ARBA" id="ARBA00022692"/>
    </source>
</evidence>
<dbReference type="Proteomes" id="UP000663801">
    <property type="component" value="Unassembled WGS sequence"/>
</dbReference>
<feature type="transmembrane region" description="Helical" evidence="7">
    <location>
        <begin position="120"/>
        <end position="143"/>
    </location>
</feature>
<dbReference type="GO" id="GO:0005886">
    <property type="term" value="C:plasma membrane"/>
    <property type="evidence" value="ECO:0007669"/>
    <property type="project" value="UniProtKB-SubCell"/>
</dbReference>
<name>A0A938YEH0_9ACTN</name>
<dbReference type="SUPFAM" id="SSF103473">
    <property type="entry name" value="MFS general substrate transporter"/>
    <property type="match status" value="1"/>
</dbReference>
<feature type="transmembrane region" description="Helical" evidence="7">
    <location>
        <begin position="473"/>
        <end position="495"/>
    </location>
</feature>
<feature type="transmembrane region" description="Helical" evidence="7">
    <location>
        <begin position="91"/>
        <end position="114"/>
    </location>
</feature>
<dbReference type="GO" id="GO:0022857">
    <property type="term" value="F:transmembrane transporter activity"/>
    <property type="evidence" value="ECO:0007669"/>
    <property type="project" value="InterPro"/>
</dbReference>
<evidence type="ECO:0000256" key="2">
    <source>
        <dbReference type="ARBA" id="ARBA00022448"/>
    </source>
</evidence>
<keyword evidence="3" id="KW-1003">Cell membrane</keyword>
<dbReference type="Pfam" id="PF07690">
    <property type="entry name" value="MFS_1"/>
    <property type="match status" value="1"/>
</dbReference>
<feature type="transmembrane region" description="Helical" evidence="7">
    <location>
        <begin position="256"/>
        <end position="273"/>
    </location>
</feature>
<dbReference type="PANTHER" id="PTHR42718:SF46">
    <property type="entry name" value="BLR6921 PROTEIN"/>
    <property type="match status" value="1"/>
</dbReference>
<dbReference type="PANTHER" id="PTHR42718">
    <property type="entry name" value="MAJOR FACILITATOR SUPERFAMILY MULTIDRUG TRANSPORTER MFSC"/>
    <property type="match status" value="1"/>
</dbReference>
<organism evidence="9 10">
    <name type="scientific">Nakamurella flavida</name>
    <dbReference type="NCBI Taxonomy" id="363630"/>
    <lineage>
        <taxon>Bacteria</taxon>
        <taxon>Bacillati</taxon>
        <taxon>Actinomycetota</taxon>
        <taxon>Actinomycetes</taxon>
        <taxon>Nakamurellales</taxon>
        <taxon>Nakamurellaceae</taxon>
        <taxon>Nakamurella</taxon>
    </lineage>
</organism>
<feature type="transmembrane region" description="Helical" evidence="7">
    <location>
        <begin position="183"/>
        <end position="205"/>
    </location>
</feature>
<feature type="transmembrane region" description="Helical" evidence="7">
    <location>
        <begin position="61"/>
        <end position="79"/>
    </location>
</feature>
<feature type="transmembrane region" description="Helical" evidence="7">
    <location>
        <begin position="23"/>
        <end position="41"/>
    </location>
</feature>
<dbReference type="InterPro" id="IPR020846">
    <property type="entry name" value="MFS_dom"/>
</dbReference>
<feature type="transmembrane region" description="Helical" evidence="7">
    <location>
        <begin position="430"/>
        <end position="453"/>
    </location>
</feature>
<dbReference type="NCBIfam" id="TIGR00711">
    <property type="entry name" value="efflux_EmrB"/>
    <property type="match status" value="1"/>
</dbReference>
<dbReference type="RefSeq" id="WP_205256267.1">
    <property type="nucleotide sequence ID" value="NZ_BAAAPV010000003.1"/>
</dbReference>
<evidence type="ECO:0000256" key="6">
    <source>
        <dbReference type="ARBA" id="ARBA00023136"/>
    </source>
</evidence>
<feature type="transmembrane region" description="Helical" evidence="7">
    <location>
        <begin position="329"/>
        <end position="350"/>
    </location>
</feature>
<dbReference type="EMBL" id="JAERWL010000006">
    <property type="protein sequence ID" value="MBM9476181.1"/>
    <property type="molecule type" value="Genomic_DNA"/>
</dbReference>
<feature type="transmembrane region" description="Helical" evidence="7">
    <location>
        <begin position="150"/>
        <end position="171"/>
    </location>
</feature>
<dbReference type="Gene3D" id="1.20.1720.10">
    <property type="entry name" value="Multidrug resistance protein D"/>
    <property type="match status" value="1"/>
</dbReference>
<accession>A0A938YEH0</accession>